<evidence type="ECO:0000259" key="2">
    <source>
        <dbReference type="Pfam" id="PF20469"/>
    </source>
</evidence>
<feature type="domain" description="OLD protein-like TOPRIM" evidence="2">
    <location>
        <begin position="410"/>
        <end position="474"/>
    </location>
</feature>
<gene>
    <name evidence="3" type="ORF">J1C50_01765</name>
</gene>
<evidence type="ECO:0000259" key="1">
    <source>
        <dbReference type="Pfam" id="PF13175"/>
    </source>
</evidence>
<dbReference type="InterPro" id="IPR027417">
    <property type="entry name" value="P-loop_NTPase"/>
</dbReference>
<dbReference type="CDD" id="cd01026">
    <property type="entry name" value="TOPRIM_OLD"/>
    <property type="match status" value="1"/>
</dbReference>
<protein>
    <submittedName>
        <fullName evidence="3">AAA family ATPase</fullName>
    </submittedName>
</protein>
<dbReference type="PANTHER" id="PTHR43581">
    <property type="entry name" value="ATP/GTP PHOSPHATASE"/>
    <property type="match status" value="1"/>
</dbReference>
<dbReference type="Pfam" id="PF20469">
    <property type="entry name" value="OLD-like_TOPRIM"/>
    <property type="match status" value="1"/>
</dbReference>
<dbReference type="SUPFAM" id="SSF52540">
    <property type="entry name" value="P-loop containing nucleoside triphosphate hydrolases"/>
    <property type="match status" value="1"/>
</dbReference>
<accession>A0ABS3GGP5</accession>
<dbReference type="InterPro" id="IPR051396">
    <property type="entry name" value="Bact_Antivir_Def_Nuclease"/>
</dbReference>
<dbReference type="EMBL" id="JAFLRD010000001">
    <property type="protein sequence ID" value="MBO0414224.1"/>
    <property type="molecule type" value="Genomic_DNA"/>
</dbReference>
<sequence>MPESGDDCSGVYELALRYKLFVSALGFQQQTAWRSALLLLMKIDYIELKQYRNFADAHINLAKNSLVIGSNDVGKTNMIHALRLLLDKSLSDADIEPSTRDFHCAQNGTQADSFFIRIAFSEVTQDAVLSQLKGHVSSTGHFFLEFSANRAELSYEIAAGHDLAAMEVIPSRFYLKYLHLKYIHSQRDLVRYIRSEKRHLLRLAQESRNQAQADADAEQLQALGVLLESVNAGVKNLHYVAEATKDLNNELKALSHHHAGYNVSLDTGAIDIPQFIEQLELGASTNGSRVMLGGDGRNNQILLALWKAKSVLEHDQDSEVVIYCVEEPEAHLHPHQQRKLASYLISALPGQTIVTSHSPQIAASYQPDSIVRLLRDNGASRAASEGCSNCIDIAWTGLSYRMSILPAEAFFASAVMLVEGPSEMLFYSALARANGFDLDQCNVSLLSVDGVSFAVYKRVLDALEIPWSMRTDNDISDILLGPRANPVTWRQLAGINRALSLAGLPPLPHHPEPYDQNASLADGTWQTVSTSVAPFGIFLSQIDLEHDIATELPELLTGFNDFALPQAIGYLQGKKAIRMQEFIEHCGQRLIAPPDGHLLKPLFYCMHAAAEA</sequence>
<dbReference type="InterPro" id="IPR041685">
    <property type="entry name" value="AAA_GajA/Old/RecF-like"/>
</dbReference>
<evidence type="ECO:0000313" key="4">
    <source>
        <dbReference type="Proteomes" id="UP000664349"/>
    </source>
</evidence>
<dbReference type="Gene3D" id="3.40.50.300">
    <property type="entry name" value="P-loop containing nucleotide triphosphate hydrolases"/>
    <property type="match status" value="1"/>
</dbReference>
<dbReference type="PANTHER" id="PTHR43581:SF4">
    <property type="entry name" value="ATP_GTP PHOSPHATASE"/>
    <property type="match status" value="1"/>
</dbReference>
<reference evidence="3 4" key="1">
    <citation type="submission" date="2021-03" db="EMBL/GenBank/DDBJ databases">
        <title>First Case of infection caused by Chromobacterium haemolyticum derived from water in China.</title>
        <authorList>
            <person name="Chen J."/>
            <person name="Liu C."/>
        </authorList>
    </citation>
    <scope>NUCLEOTIDE SEQUENCE [LARGE SCALE GENOMIC DNA]</scope>
    <source>
        <strain evidence="3 4">WJ-5</strain>
    </source>
</reference>
<keyword evidence="4" id="KW-1185">Reference proteome</keyword>
<evidence type="ECO:0000313" key="3">
    <source>
        <dbReference type="EMBL" id="MBO0414224.1"/>
    </source>
</evidence>
<organism evidence="3 4">
    <name type="scientific">Chromobacterium haemolyticum</name>
    <dbReference type="NCBI Taxonomy" id="394935"/>
    <lineage>
        <taxon>Bacteria</taxon>
        <taxon>Pseudomonadati</taxon>
        <taxon>Pseudomonadota</taxon>
        <taxon>Betaproteobacteria</taxon>
        <taxon>Neisseriales</taxon>
        <taxon>Chromobacteriaceae</taxon>
        <taxon>Chromobacterium</taxon>
    </lineage>
</organism>
<name>A0ABS3GGP5_9NEIS</name>
<feature type="domain" description="Endonuclease GajA/Old nuclease/RecF-like AAA" evidence="1">
    <location>
        <begin position="41"/>
        <end position="362"/>
    </location>
</feature>
<comment type="caution">
    <text evidence="3">The sequence shown here is derived from an EMBL/GenBank/DDBJ whole genome shotgun (WGS) entry which is preliminary data.</text>
</comment>
<dbReference type="InterPro" id="IPR034139">
    <property type="entry name" value="TOPRIM_OLD"/>
</dbReference>
<proteinExistence type="predicted"/>
<dbReference type="RefSeq" id="WP_200122296.1">
    <property type="nucleotide sequence ID" value="NZ_JAEILV010000001.1"/>
</dbReference>
<dbReference type="Proteomes" id="UP000664349">
    <property type="component" value="Unassembled WGS sequence"/>
</dbReference>
<dbReference type="Pfam" id="PF13175">
    <property type="entry name" value="AAA_15"/>
    <property type="match status" value="1"/>
</dbReference>